<accession>A0A6N2XP73</accession>
<keyword evidence="3 6" id="KW-0732">Signal</keyword>
<dbReference type="RefSeq" id="WP_002569942.1">
    <property type="nucleotide sequence ID" value="NZ_BAABZS010000001.1"/>
</dbReference>
<gene>
    <name evidence="8" type="primary">braC_3</name>
    <name evidence="8" type="ORF">CBLFYP116_05491</name>
</gene>
<evidence type="ECO:0000256" key="4">
    <source>
        <dbReference type="ARBA" id="ARBA00022970"/>
    </source>
</evidence>
<dbReference type="PROSITE" id="PS51257">
    <property type="entry name" value="PROKAR_LIPOPROTEIN"/>
    <property type="match status" value="1"/>
</dbReference>
<dbReference type="InterPro" id="IPR000709">
    <property type="entry name" value="Leu_Ile_Val-bd"/>
</dbReference>
<dbReference type="GeneID" id="23116820"/>
<proteinExistence type="inferred from homology"/>
<evidence type="ECO:0000313" key="8">
    <source>
        <dbReference type="EMBL" id="VYT56251.1"/>
    </source>
</evidence>
<name>A0A6N2XP73_9FIRM</name>
<dbReference type="GO" id="GO:0006865">
    <property type="term" value="P:amino acid transport"/>
    <property type="evidence" value="ECO:0007669"/>
    <property type="project" value="UniProtKB-KW"/>
</dbReference>
<evidence type="ECO:0000256" key="2">
    <source>
        <dbReference type="ARBA" id="ARBA00022448"/>
    </source>
</evidence>
<comment type="similarity">
    <text evidence="1">Belongs to the leucine-binding protein family.</text>
</comment>
<reference evidence="8" key="1">
    <citation type="submission" date="2019-11" db="EMBL/GenBank/DDBJ databases">
        <authorList>
            <person name="Feng L."/>
        </authorList>
    </citation>
    <scope>NUCLEOTIDE SEQUENCE</scope>
    <source>
        <strain evidence="8">CbolteaeLFYP116</strain>
    </source>
</reference>
<organism evidence="8">
    <name type="scientific">Enterocloster bolteae</name>
    <dbReference type="NCBI Taxonomy" id="208479"/>
    <lineage>
        <taxon>Bacteria</taxon>
        <taxon>Bacillati</taxon>
        <taxon>Bacillota</taxon>
        <taxon>Clostridia</taxon>
        <taxon>Lachnospirales</taxon>
        <taxon>Lachnospiraceae</taxon>
        <taxon>Enterocloster</taxon>
    </lineage>
</organism>
<evidence type="ECO:0000256" key="1">
    <source>
        <dbReference type="ARBA" id="ARBA00010062"/>
    </source>
</evidence>
<dbReference type="PANTHER" id="PTHR30483:SF6">
    <property type="entry name" value="PERIPLASMIC BINDING PROTEIN OF ABC TRANSPORTER FOR NATURAL AMINO ACIDS"/>
    <property type="match status" value="1"/>
</dbReference>
<dbReference type="Gene3D" id="3.40.50.2300">
    <property type="match status" value="2"/>
</dbReference>
<dbReference type="EMBL" id="CACRTF010000021">
    <property type="protein sequence ID" value="VYT56251.1"/>
    <property type="molecule type" value="Genomic_DNA"/>
</dbReference>
<sequence length="401" mass="42509">MLKKWAAVTLSVSLALSLAACGGQQGASSGSAGSQAGDTQASSGGEVSADEGDVIKIGLISMMTGDNPLNGERMNQGVQMAVDEYNAAGGINGKQIELTIVDDQTLQDMAVTCANKLIGEGVVGIVGPHRSTNALAVEAVVKQAGVAAFTGGTTPQISTLDNDYLFRCRASDSIFAEAAAAYAKELGCKKLGLFFNNDDFGTGAEGVIKQYCADNGMEYVEEGHNTGDKDFTPQVMKMKDAGVDTVIIWTHDAELAIHARQIYELGLDVQVVSSPGVTMQQVIDMCKAEYIEGWYGVTDYVSTSDDPTLVAFKENFEKKYEIEPELYAASYYGGAVALLEGIKAAGTTDRKAVMEAVKGLKDLKVPVGVITCDENNDLVHNINVARIENKIPKFIKAVSVE</sequence>
<dbReference type="SUPFAM" id="SSF53822">
    <property type="entry name" value="Periplasmic binding protein-like I"/>
    <property type="match status" value="1"/>
</dbReference>
<evidence type="ECO:0000259" key="7">
    <source>
        <dbReference type="Pfam" id="PF13458"/>
    </source>
</evidence>
<feature type="signal peptide" evidence="6">
    <location>
        <begin position="1"/>
        <end position="19"/>
    </location>
</feature>
<evidence type="ECO:0000256" key="5">
    <source>
        <dbReference type="SAM" id="MobiDB-lite"/>
    </source>
</evidence>
<dbReference type="PRINTS" id="PR00337">
    <property type="entry name" value="LEUILEVALBP"/>
</dbReference>
<feature type="domain" description="Leucine-binding protein" evidence="7">
    <location>
        <begin position="55"/>
        <end position="388"/>
    </location>
</feature>
<dbReference type="InterPro" id="IPR051010">
    <property type="entry name" value="BCAA_transport"/>
</dbReference>
<dbReference type="Pfam" id="PF13458">
    <property type="entry name" value="Peripla_BP_6"/>
    <property type="match status" value="1"/>
</dbReference>
<evidence type="ECO:0000256" key="3">
    <source>
        <dbReference type="ARBA" id="ARBA00022729"/>
    </source>
</evidence>
<feature type="chain" id="PRO_5039026941" evidence="6">
    <location>
        <begin position="20"/>
        <end position="401"/>
    </location>
</feature>
<feature type="compositionally biased region" description="Low complexity" evidence="5">
    <location>
        <begin position="27"/>
        <end position="45"/>
    </location>
</feature>
<keyword evidence="4" id="KW-0029">Amino-acid transport</keyword>
<keyword evidence="2" id="KW-0813">Transport</keyword>
<protein>
    <submittedName>
        <fullName evidence="8">Leucine-, isoleucine-, valine-, threonine-, and alanine-binding protein</fullName>
    </submittedName>
</protein>
<evidence type="ECO:0000256" key="6">
    <source>
        <dbReference type="SAM" id="SignalP"/>
    </source>
</evidence>
<dbReference type="PANTHER" id="PTHR30483">
    <property type="entry name" value="LEUCINE-SPECIFIC-BINDING PROTEIN"/>
    <property type="match status" value="1"/>
</dbReference>
<dbReference type="InterPro" id="IPR028082">
    <property type="entry name" value="Peripla_BP_I"/>
</dbReference>
<dbReference type="AlphaFoldDB" id="A0A6N2XP73"/>
<feature type="region of interest" description="Disordered" evidence="5">
    <location>
        <begin position="27"/>
        <end position="47"/>
    </location>
</feature>
<dbReference type="InterPro" id="IPR028081">
    <property type="entry name" value="Leu-bd"/>
</dbReference>
<dbReference type="KEGG" id="cbol:CGC65_07900"/>